<evidence type="ECO:0000256" key="2">
    <source>
        <dbReference type="ARBA" id="ARBA00023002"/>
    </source>
</evidence>
<dbReference type="AlphaFoldDB" id="A0A2I1M8R2"/>
<dbReference type="Proteomes" id="UP000234335">
    <property type="component" value="Unassembled WGS sequence"/>
</dbReference>
<organism evidence="6 7">
    <name type="scientific">Anaerococcus octavius</name>
    <dbReference type="NCBI Taxonomy" id="54007"/>
    <lineage>
        <taxon>Bacteria</taxon>
        <taxon>Bacillati</taxon>
        <taxon>Bacillota</taxon>
        <taxon>Tissierellia</taxon>
        <taxon>Tissierellales</taxon>
        <taxon>Peptoniphilaceae</taxon>
        <taxon>Anaerococcus</taxon>
    </lineage>
</organism>
<evidence type="ECO:0000256" key="4">
    <source>
        <dbReference type="RuleBase" id="RU003345"/>
    </source>
</evidence>
<dbReference type="PROSITE" id="PS00687">
    <property type="entry name" value="ALDEHYDE_DEHYDR_GLU"/>
    <property type="match status" value="1"/>
</dbReference>
<dbReference type="FunFam" id="3.40.605.10:FF:000007">
    <property type="entry name" value="NAD/NADP-dependent betaine aldehyde dehydrogenase"/>
    <property type="match status" value="1"/>
</dbReference>
<keyword evidence="2 4" id="KW-0560">Oxidoreductase</keyword>
<sequence length="474" mass="51827">MNLETLNNEKFYINGEYVESSSGKFIDVENPATEEIFAKIPSANEEDINKAVDAAYDAFKTWSKTSLDKRVALVKKLNQWIKDHQDAFDELILLELGIPINIGHDSQVGRQIDRTNVFIEQVQNIDLETSMEGGILVREPIGVIASITPWNYPLGQIIQKVIPALLSGCTVVQKPATNTPLSAYLLAKGIDEVGFPKGVFNLITGQGSEVGDILNKHPKVAMISYTGSLKGGAESAKAGMDTAKKVVLELGGKSPAVFVKGANIKEGVSQVLGTVYKNIGQTCSCLSRAVVTEDIYDEVLEEFLKQYEDYPVGNPTDKKTVIGPLSSKKQFERVKYYIEKGIEEGAELIRGEIPNKNNKGYYVKPVIFTNVKAGMTIHDEEIFGPVLSIIKVKDVDEAIKVANSVDYGLSSAVFGKNDKAIEIAKEINAGECYVNTSAKGPNLPFGGYKQSGIGREGGLYGLLEYYELKSIYTK</sequence>
<evidence type="ECO:0000313" key="7">
    <source>
        <dbReference type="Proteomes" id="UP000234335"/>
    </source>
</evidence>
<comment type="similarity">
    <text evidence="1 4">Belongs to the aldehyde dehydrogenase family.</text>
</comment>
<dbReference type="PANTHER" id="PTHR42804">
    <property type="entry name" value="ALDEHYDE DEHYDROGENASE"/>
    <property type="match status" value="1"/>
</dbReference>
<accession>A0A2I1M8R2</accession>
<feature type="active site" evidence="3">
    <location>
        <position position="249"/>
    </location>
</feature>
<feature type="domain" description="Aldehyde dehydrogenase" evidence="5">
    <location>
        <begin position="17"/>
        <end position="471"/>
    </location>
</feature>
<dbReference type="CDD" id="cd07138">
    <property type="entry name" value="ALDH_CddD_SSP0762"/>
    <property type="match status" value="1"/>
</dbReference>
<dbReference type="GO" id="GO:0016620">
    <property type="term" value="F:oxidoreductase activity, acting on the aldehyde or oxo group of donors, NAD or NADP as acceptor"/>
    <property type="evidence" value="ECO:0007669"/>
    <property type="project" value="InterPro"/>
</dbReference>
<evidence type="ECO:0000259" key="5">
    <source>
        <dbReference type="Pfam" id="PF00171"/>
    </source>
</evidence>
<dbReference type="InterPro" id="IPR015590">
    <property type="entry name" value="Aldehyde_DH_dom"/>
</dbReference>
<dbReference type="InterPro" id="IPR016162">
    <property type="entry name" value="Ald_DH_N"/>
</dbReference>
<dbReference type="PANTHER" id="PTHR42804:SF1">
    <property type="entry name" value="ALDEHYDE DEHYDROGENASE-RELATED"/>
    <property type="match status" value="1"/>
</dbReference>
<protein>
    <submittedName>
        <fullName evidence="6">Aldehyde dehydrogenase</fullName>
    </submittedName>
</protein>
<dbReference type="RefSeq" id="WP_101540537.1">
    <property type="nucleotide sequence ID" value="NZ_PKGS01000004.1"/>
</dbReference>
<comment type="caution">
    <text evidence="6">The sequence shown here is derived from an EMBL/GenBank/DDBJ whole genome shotgun (WGS) entry which is preliminary data.</text>
</comment>
<gene>
    <name evidence="6" type="ORF">CYJ34_06785</name>
</gene>
<evidence type="ECO:0000256" key="1">
    <source>
        <dbReference type="ARBA" id="ARBA00009986"/>
    </source>
</evidence>
<evidence type="ECO:0000313" key="6">
    <source>
        <dbReference type="EMBL" id="PKZ16514.1"/>
    </source>
</evidence>
<dbReference type="Gene3D" id="3.40.309.10">
    <property type="entry name" value="Aldehyde Dehydrogenase, Chain A, domain 2"/>
    <property type="match status" value="1"/>
</dbReference>
<dbReference type="InterPro" id="IPR016161">
    <property type="entry name" value="Ald_DH/histidinol_DH"/>
</dbReference>
<dbReference type="Pfam" id="PF00171">
    <property type="entry name" value="Aldedh"/>
    <property type="match status" value="1"/>
</dbReference>
<dbReference type="SUPFAM" id="SSF53720">
    <property type="entry name" value="ALDH-like"/>
    <property type="match status" value="1"/>
</dbReference>
<dbReference type="Gene3D" id="3.40.605.10">
    <property type="entry name" value="Aldehyde Dehydrogenase, Chain A, domain 1"/>
    <property type="match status" value="1"/>
</dbReference>
<name>A0A2I1M8R2_9FIRM</name>
<dbReference type="EMBL" id="PKGS01000004">
    <property type="protein sequence ID" value="PKZ16514.1"/>
    <property type="molecule type" value="Genomic_DNA"/>
</dbReference>
<reference evidence="6 7" key="1">
    <citation type="submission" date="2017-12" db="EMBL/GenBank/DDBJ databases">
        <title>Phylogenetic diversity of female urinary microbiome.</title>
        <authorList>
            <person name="Thomas-White K."/>
            <person name="Wolfe A.J."/>
        </authorList>
    </citation>
    <scope>NUCLEOTIDE SEQUENCE [LARGE SCALE GENOMIC DNA]</scope>
    <source>
        <strain evidence="6 7">UMB0119</strain>
    </source>
</reference>
<proteinExistence type="inferred from homology"/>
<keyword evidence="7" id="KW-1185">Reference proteome</keyword>
<evidence type="ECO:0000256" key="3">
    <source>
        <dbReference type="PROSITE-ProRule" id="PRU10007"/>
    </source>
</evidence>
<dbReference type="InterPro" id="IPR029510">
    <property type="entry name" value="Ald_DH_CS_GLU"/>
</dbReference>
<dbReference type="InterPro" id="IPR016163">
    <property type="entry name" value="Ald_DH_C"/>
</dbReference>